<proteinExistence type="predicted"/>
<protein>
    <submittedName>
        <fullName evidence="3">S-layer family protein</fullName>
    </submittedName>
</protein>
<gene>
    <name evidence="3" type="ORF">C7459_10198</name>
</gene>
<dbReference type="Pfam" id="PF00395">
    <property type="entry name" value="SLH"/>
    <property type="match status" value="3"/>
</dbReference>
<keyword evidence="4" id="KW-1185">Reference proteome</keyword>
<dbReference type="Proteomes" id="UP000245634">
    <property type="component" value="Unassembled WGS sequence"/>
</dbReference>
<organism evidence="3 4">
    <name type="scientific">Tumebacillus permanentifrigoris</name>
    <dbReference type="NCBI Taxonomy" id="378543"/>
    <lineage>
        <taxon>Bacteria</taxon>
        <taxon>Bacillati</taxon>
        <taxon>Bacillota</taxon>
        <taxon>Bacilli</taxon>
        <taxon>Bacillales</taxon>
        <taxon>Alicyclobacillaceae</taxon>
        <taxon>Tumebacillus</taxon>
    </lineage>
</organism>
<feature type="domain" description="SLH" evidence="2">
    <location>
        <begin position="162"/>
        <end position="225"/>
    </location>
</feature>
<keyword evidence="1" id="KW-1133">Transmembrane helix</keyword>
<dbReference type="InterPro" id="IPR001119">
    <property type="entry name" value="SLH_dom"/>
</dbReference>
<sequence>MRNKKFIWFTSVIVVLYFATISVFYQLPFATGLTIFQDVSRSHWAAYDIEYMYNQGLMKGRDETLFNFYPQAQMTRSELVALMLRVDGVDLATLDPAATSKFTDIPSIHWVNPVLADAQTLNMIPFKDVANGQFQPDQPITRGELAQAVVQSLHLEMTTSMEGVIPVTDIAGNPYEPAIQTMIANKYAKGYEDGTFRPDVIADRATVASLFAKALRETRPETKTDSTAKKGGGK</sequence>
<feature type="domain" description="SLH" evidence="2">
    <location>
        <begin position="98"/>
        <end position="161"/>
    </location>
</feature>
<dbReference type="AlphaFoldDB" id="A0A316DE41"/>
<feature type="transmembrane region" description="Helical" evidence="1">
    <location>
        <begin position="7"/>
        <end position="27"/>
    </location>
</feature>
<evidence type="ECO:0000313" key="4">
    <source>
        <dbReference type="Proteomes" id="UP000245634"/>
    </source>
</evidence>
<evidence type="ECO:0000259" key="2">
    <source>
        <dbReference type="PROSITE" id="PS51272"/>
    </source>
</evidence>
<feature type="domain" description="SLH" evidence="2">
    <location>
        <begin position="32"/>
        <end position="97"/>
    </location>
</feature>
<name>A0A316DE41_9BACL</name>
<comment type="caution">
    <text evidence="3">The sequence shown here is derived from an EMBL/GenBank/DDBJ whole genome shotgun (WGS) entry which is preliminary data.</text>
</comment>
<reference evidence="3 4" key="1">
    <citation type="submission" date="2018-05" db="EMBL/GenBank/DDBJ databases">
        <title>Genomic Encyclopedia of Type Strains, Phase IV (KMG-IV): sequencing the most valuable type-strain genomes for metagenomic binning, comparative biology and taxonomic classification.</title>
        <authorList>
            <person name="Goeker M."/>
        </authorList>
    </citation>
    <scope>NUCLEOTIDE SEQUENCE [LARGE SCALE GENOMIC DNA]</scope>
    <source>
        <strain evidence="3 4">DSM 18773</strain>
    </source>
</reference>
<keyword evidence="1" id="KW-0472">Membrane</keyword>
<evidence type="ECO:0000313" key="3">
    <source>
        <dbReference type="EMBL" id="PWK16235.1"/>
    </source>
</evidence>
<evidence type="ECO:0000256" key="1">
    <source>
        <dbReference type="SAM" id="Phobius"/>
    </source>
</evidence>
<dbReference type="PROSITE" id="PS51272">
    <property type="entry name" value="SLH"/>
    <property type="match status" value="3"/>
</dbReference>
<dbReference type="EMBL" id="QGGL01000001">
    <property type="protein sequence ID" value="PWK16235.1"/>
    <property type="molecule type" value="Genomic_DNA"/>
</dbReference>
<keyword evidence="1" id="KW-0812">Transmembrane</keyword>
<dbReference type="OrthoDB" id="5845122at2"/>
<accession>A0A316DE41</accession>
<dbReference type="RefSeq" id="WP_109685155.1">
    <property type="nucleotide sequence ID" value="NZ_QGGL01000001.1"/>
</dbReference>